<comment type="caution">
    <text evidence="2">The sequence shown here is derived from an EMBL/GenBank/DDBJ whole genome shotgun (WGS) entry which is preliminary data.</text>
</comment>
<dbReference type="InterPro" id="IPR013324">
    <property type="entry name" value="RNA_pol_sigma_r3/r4-like"/>
</dbReference>
<feature type="domain" description="RNA polymerase sigma-70 region 2" evidence="1">
    <location>
        <begin position="9"/>
        <end position="75"/>
    </location>
</feature>
<proteinExistence type="predicted"/>
<organism evidence="2 3">
    <name type="scientific">Alkalibacillus flavidus</name>
    <dbReference type="NCBI Taxonomy" id="546021"/>
    <lineage>
        <taxon>Bacteria</taxon>
        <taxon>Bacillati</taxon>
        <taxon>Bacillota</taxon>
        <taxon>Bacilli</taxon>
        <taxon>Bacillales</taxon>
        <taxon>Bacillaceae</taxon>
        <taxon>Alkalibacillus</taxon>
    </lineage>
</organism>
<dbReference type="NCBIfam" id="TIGR02937">
    <property type="entry name" value="sigma70-ECF"/>
    <property type="match status" value="1"/>
</dbReference>
<evidence type="ECO:0000313" key="3">
    <source>
        <dbReference type="Proteomes" id="UP001549167"/>
    </source>
</evidence>
<dbReference type="EMBL" id="JBEPMX010000012">
    <property type="protein sequence ID" value="MET3684134.1"/>
    <property type="molecule type" value="Genomic_DNA"/>
</dbReference>
<dbReference type="InterPro" id="IPR014284">
    <property type="entry name" value="RNA_pol_sigma-70_dom"/>
</dbReference>
<dbReference type="InterPro" id="IPR007627">
    <property type="entry name" value="RNA_pol_sigma70_r2"/>
</dbReference>
<dbReference type="Gene3D" id="1.10.1740.10">
    <property type="match status" value="1"/>
</dbReference>
<evidence type="ECO:0000259" key="1">
    <source>
        <dbReference type="Pfam" id="PF04542"/>
    </source>
</evidence>
<evidence type="ECO:0000313" key="2">
    <source>
        <dbReference type="EMBL" id="MET3684134.1"/>
    </source>
</evidence>
<dbReference type="InterPro" id="IPR013325">
    <property type="entry name" value="RNA_pol_sigma_r2"/>
</dbReference>
<dbReference type="Pfam" id="PF04542">
    <property type="entry name" value="Sigma70_r2"/>
    <property type="match status" value="1"/>
</dbReference>
<accession>A0ABV2KX22</accession>
<sequence>MDNQTFHDLLKQYNRMIHYHIHRLNIRDTHGDFYQEGLVALWTAWQKYGHTESFPKMASIQIRSRLIDLIRKRKRIQDNEESNEYIAEQPYTQHNLEQFDPYFWSTVRSHLSDKQWLFIQKRIIEGHRLADIAQSENTTIDAVKGWGQAAKRKLKIALKDYQI</sequence>
<protein>
    <submittedName>
        <fullName evidence="2">RNA polymerase sigma factor (Sigma-70 family)</fullName>
    </submittedName>
</protein>
<dbReference type="RefSeq" id="WP_354221195.1">
    <property type="nucleotide sequence ID" value="NZ_JBEPMX010000012.1"/>
</dbReference>
<dbReference type="Proteomes" id="UP001549167">
    <property type="component" value="Unassembled WGS sequence"/>
</dbReference>
<dbReference type="SUPFAM" id="SSF88659">
    <property type="entry name" value="Sigma3 and sigma4 domains of RNA polymerase sigma factors"/>
    <property type="match status" value="1"/>
</dbReference>
<dbReference type="SUPFAM" id="SSF88946">
    <property type="entry name" value="Sigma2 domain of RNA polymerase sigma factors"/>
    <property type="match status" value="1"/>
</dbReference>
<reference evidence="2 3" key="1">
    <citation type="submission" date="2024-06" db="EMBL/GenBank/DDBJ databases">
        <title>Genomic Encyclopedia of Type Strains, Phase IV (KMG-IV): sequencing the most valuable type-strain genomes for metagenomic binning, comparative biology and taxonomic classification.</title>
        <authorList>
            <person name="Goeker M."/>
        </authorList>
    </citation>
    <scope>NUCLEOTIDE SEQUENCE [LARGE SCALE GENOMIC DNA]</scope>
    <source>
        <strain evidence="2 3">DSM 23520</strain>
    </source>
</reference>
<name>A0ABV2KX22_9BACI</name>
<gene>
    <name evidence="2" type="ORF">ABID56_002260</name>
</gene>
<keyword evidence="3" id="KW-1185">Reference proteome</keyword>